<comment type="caution">
    <text evidence="9">The sequence shown here is derived from an EMBL/GenBank/DDBJ whole genome shotgun (WGS) entry which is preliminary data.</text>
</comment>
<protein>
    <submittedName>
        <fullName evidence="9">Uncharacterized protein</fullName>
    </submittedName>
</protein>
<evidence type="ECO:0000256" key="2">
    <source>
        <dbReference type="ARBA" id="ARBA00008806"/>
    </source>
</evidence>
<proteinExistence type="inferred from homology"/>
<feature type="region of interest" description="Disordered" evidence="7">
    <location>
        <begin position="507"/>
        <end position="530"/>
    </location>
</feature>
<feature type="transmembrane region" description="Helical" evidence="8">
    <location>
        <begin position="16"/>
        <end position="38"/>
    </location>
</feature>
<dbReference type="SUPFAM" id="SSF52540">
    <property type="entry name" value="P-loop containing nucleoside triphosphate hydrolases"/>
    <property type="match status" value="1"/>
</dbReference>
<accession>A0ABR9LIU7</accession>
<comment type="similarity">
    <text evidence="2">Belongs to the VirD4/TraG family.</text>
</comment>
<keyword evidence="3" id="KW-1003">Cell membrane</keyword>
<evidence type="ECO:0000256" key="6">
    <source>
        <dbReference type="ARBA" id="ARBA00023136"/>
    </source>
</evidence>
<evidence type="ECO:0000256" key="4">
    <source>
        <dbReference type="ARBA" id="ARBA00022692"/>
    </source>
</evidence>
<dbReference type="InterPro" id="IPR027417">
    <property type="entry name" value="P-loop_NTPase"/>
</dbReference>
<dbReference type="CDD" id="cd01127">
    <property type="entry name" value="TrwB_TraG_TraD_VirD4"/>
    <property type="match status" value="1"/>
</dbReference>
<feature type="transmembrane region" description="Helical" evidence="8">
    <location>
        <begin position="78"/>
        <end position="99"/>
    </location>
</feature>
<gene>
    <name evidence="9" type="ORF">H4W30_007573</name>
</gene>
<organism evidence="9 10">
    <name type="scientific">Amycolatopsis roodepoortensis</name>
    <dbReference type="NCBI Taxonomy" id="700274"/>
    <lineage>
        <taxon>Bacteria</taxon>
        <taxon>Bacillati</taxon>
        <taxon>Actinomycetota</taxon>
        <taxon>Actinomycetes</taxon>
        <taxon>Pseudonocardiales</taxon>
        <taxon>Pseudonocardiaceae</taxon>
        <taxon>Amycolatopsis</taxon>
    </lineage>
</organism>
<dbReference type="Gene3D" id="3.40.50.300">
    <property type="entry name" value="P-loop containing nucleotide triphosphate hydrolases"/>
    <property type="match status" value="1"/>
</dbReference>
<reference evidence="9 10" key="1">
    <citation type="submission" date="2020-10" db="EMBL/GenBank/DDBJ databases">
        <title>Sequencing the genomes of 1000 actinobacteria strains.</title>
        <authorList>
            <person name="Klenk H.-P."/>
        </authorList>
    </citation>
    <scope>NUCLEOTIDE SEQUENCE [LARGE SCALE GENOMIC DNA]</scope>
    <source>
        <strain evidence="9 10">DSM 46661</strain>
    </source>
</reference>
<evidence type="ECO:0000256" key="3">
    <source>
        <dbReference type="ARBA" id="ARBA00022475"/>
    </source>
</evidence>
<name>A0ABR9LIU7_9PSEU</name>
<dbReference type="Pfam" id="PF02534">
    <property type="entry name" value="T4SS-DNA_transf"/>
    <property type="match status" value="1"/>
</dbReference>
<comment type="subcellular location">
    <subcellularLocation>
        <location evidence="1">Cell membrane</location>
        <topology evidence="1">Multi-pass membrane protein</topology>
    </subcellularLocation>
</comment>
<keyword evidence="10" id="KW-1185">Reference proteome</keyword>
<evidence type="ECO:0000256" key="7">
    <source>
        <dbReference type="SAM" id="MobiDB-lite"/>
    </source>
</evidence>
<dbReference type="InterPro" id="IPR003688">
    <property type="entry name" value="TraG/VirD4"/>
</dbReference>
<sequence>MGGVAEPKPGRRDDLLVPWLVLGLGAAVEVFAGLLWIAQGAATILDGRGWVPPAFGWGIGPLRELATGRAEIPKASTFVVLGVLVLAVAAGVIQAASLIRRRRRDYRRLAPARAVNARADVEGMTAKPRAAETARLHPALMTAGRVGGRADVRDVLGTVLPSGPEIFPGFEDVEVAWMAPRSGKTTSRAVPRVLAAPGAVVATANKPDLYRDTWLYRQKLGTVWRFDPQQVTRAKQTFWWDPLRLVVDDESARQLAAQFVQAIVPNGGDPFWADAAADLLSALFLAAALNRLTMRDVWRWLNAPTDDEPVRILEDKGAGSVAESLRGTLNVYPETRDSIFQTARTGASCLRNPNVLRWVTRQPGLREFDMRDFVKSKDAMYLMSKDSAGAAAPLLAGFLDQLFDCCQEEAERHGDRLLVPVTACLDEVGNIAPWDRLPKVASFAGSIGVQIIAILQSWAQGKKVWGDVGMEMLYGAATLKLFGAGIDDDRLMQRLAQAVGKHDVFQRSTTYSDGGHSETSSPQERDALPPDAVRALPKGTGLVLATGRRPVLVQLIPWYETSYRDIVEESKAAYYEELDARLREGRP</sequence>
<keyword evidence="6 8" id="KW-0472">Membrane</keyword>
<evidence type="ECO:0000256" key="5">
    <source>
        <dbReference type="ARBA" id="ARBA00022989"/>
    </source>
</evidence>
<keyword evidence="4 8" id="KW-0812">Transmembrane</keyword>
<dbReference type="InterPro" id="IPR051539">
    <property type="entry name" value="T4SS-coupling_protein"/>
</dbReference>
<dbReference type="EMBL" id="JADBEJ010000007">
    <property type="protein sequence ID" value="MBE1580492.1"/>
    <property type="molecule type" value="Genomic_DNA"/>
</dbReference>
<evidence type="ECO:0000256" key="8">
    <source>
        <dbReference type="SAM" id="Phobius"/>
    </source>
</evidence>
<dbReference type="Proteomes" id="UP000656548">
    <property type="component" value="Unassembled WGS sequence"/>
</dbReference>
<dbReference type="RefSeq" id="WP_192747055.1">
    <property type="nucleotide sequence ID" value="NZ_JADBEJ010000007.1"/>
</dbReference>
<dbReference type="PANTHER" id="PTHR37937:SF1">
    <property type="entry name" value="CONJUGATIVE TRANSFER: DNA TRANSPORT"/>
    <property type="match status" value="1"/>
</dbReference>
<dbReference type="PANTHER" id="PTHR37937">
    <property type="entry name" value="CONJUGATIVE TRANSFER: DNA TRANSPORT"/>
    <property type="match status" value="1"/>
</dbReference>
<evidence type="ECO:0000256" key="1">
    <source>
        <dbReference type="ARBA" id="ARBA00004651"/>
    </source>
</evidence>
<evidence type="ECO:0000313" key="10">
    <source>
        <dbReference type="Proteomes" id="UP000656548"/>
    </source>
</evidence>
<feature type="compositionally biased region" description="Polar residues" evidence="7">
    <location>
        <begin position="507"/>
        <end position="522"/>
    </location>
</feature>
<evidence type="ECO:0000313" key="9">
    <source>
        <dbReference type="EMBL" id="MBE1580492.1"/>
    </source>
</evidence>
<keyword evidence="5 8" id="KW-1133">Transmembrane helix</keyword>